<organism evidence="1 2">
    <name type="scientific">Brucella rhizosphaerae</name>
    <dbReference type="NCBI Taxonomy" id="571254"/>
    <lineage>
        <taxon>Bacteria</taxon>
        <taxon>Pseudomonadati</taxon>
        <taxon>Pseudomonadota</taxon>
        <taxon>Alphaproteobacteria</taxon>
        <taxon>Hyphomicrobiales</taxon>
        <taxon>Brucellaceae</taxon>
        <taxon>Brucella/Ochrobactrum group</taxon>
        <taxon>Brucella</taxon>
    </lineage>
</organism>
<protein>
    <submittedName>
        <fullName evidence="1">Uncharacterized protein</fullName>
    </submittedName>
</protein>
<proteinExistence type="predicted"/>
<accession>A0A256FQZ1</accession>
<evidence type="ECO:0000313" key="2">
    <source>
        <dbReference type="Proteomes" id="UP000216345"/>
    </source>
</evidence>
<comment type="caution">
    <text evidence="1">The sequence shown here is derived from an EMBL/GenBank/DDBJ whole genome shotgun (WGS) entry which is preliminary data.</text>
</comment>
<sequence>MVAVVVMLIAFVGVTTLAYSLLASSTSERAILSEDASSNEMFG</sequence>
<reference evidence="1 2" key="1">
    <citation type="submission" date="2017-07" db="EMBL/GenBank/DDBJ databases">
        <title>Phylogenetic study on the rhizospheric bacterium Ochrobactrum sp. A44.</title>
        <authorList>
            <person name="Krzyzanowska D.M."/>
            <person name="Ossowicki A."/>
            <person name="Rajewska M."/>
            <person name="Maciag T."/>
            <person name="Kaczynski Z."/>
            <person name="Czerwicka M."/>
            <person name="Jafra S."/>
        </authorList>
    </citation>
    <scope>NUCLEOTIDE SEQUENCE [LARGE SCALE GENOMIC DNA]</scope>
    <source>
        <strain evidence="1 2">PR17</strain>
    </source>
</reference>
<name>A0A256FQZ1_9HYPH</name>
<dbReference type="Proteomes" id="UP000216345">
    <property type="component" value="Unassembled WGS sequence"/>
</dbReference>
<dbReference type="EMBL" id="NNRK01000020">
    <property type="protein sequence ID" value="OYR17243.1"/>
    <property type="molecule type" value="Genomic_DNA"/>
</dbReference>
<keyword evidence="2" id="KW-1185">Reference proteome</keyword>
<dbReference type="AlphaFoldDB" id="A0A256FQZ1"/>
<evidence type="ECO:0000313" key="1">
    <source>
        <dbReference type="EMBL" id="OYR17243.1"/>
    </source>
</evidence>
<gene>
    <name evidence="1" type="ORF">CEV32_3978</name>
</gene>